<dbReference type="OrthoDB" id="2898509at2759"/>
<evidence type="ECO:0000313" key="2">
    <source>
        <dbReference type="EMBL" id="PMD40660.1"/>
    </source>
</evidence>
<dbReference type="SUPFAM" id="SSF51735">
    <property type="entry name" value="NAD(P)-binding Rossmann-fold domains"/>
    <property type="match status" value="1"/>
</dbReference>
<dbReference type="STRING" id="1149755.A0A2J6RQ84"/>
<dbReference type="AlphaFoldDB" id="A0A2J6RQ84"/>
<dbReference type="PANTHER" id="PTHR47534">
    <property type="entry name" value="YALI0E05731P"/>
    <property type="match status" value="1"/>
</dbReference>
<dbReference type="Proteomes" id="UP000235786">
    <property type="component" value="Unassembled WGS sequence"/>
</dbReference>
<name>A0A2J6RQ84_HYAVF</name>
<accession>A0A2J6RQ84</accession>
<keyword evidence="1" id="KW-0560">Oxidoreductase</keyword>
<dbReference type="EMBL" id="KZ613945">
    <property type="protein sequence ID" value="PMD40660.1"/>
    <property type="molecule type" value="Genomic_DNA"/>
</dbReference>
<evidence type="ECO:0008006" key="4">
    <source>
        <dbReference type="Google" id="ProtNLM"/>
    </source>
</evidence>
<dbReference type="Gene3D" id="3.40.50.720">
    <property type="entry name" value="NAD(P)-binding Rossmann-like Domain"/>
    <property type="match status" value="1"/>
</dbReference>
<reference evidence="2 3" key="1">
    <citation type="submission" date="2016-04" db="EMBL/GenBank/DDBJ databases">
        <title>A degradative enzymes factory behind the ericoid mycorrhizal symbiosis.</title>
        <authorList>
            <consortium name="DOE Joint Genome Institute"/>
            <person name="Martino E."/>
            <person name="Morin E."/>
            <person name="Grelet G."/>
            <person name="Kuo A."/>
            <person name="Kohler A."/>
            <person name="Daghino S."/>
            <person name="Barry K."/>
            <person name="Choi C."/>
            <person name="Cichocki N."/>
            <person name="Clum A."/>
            <person name="Copeland A."/>
            <person name="Hainaut M."/>
            <person name="Haridas S."/>
            <person name="Labutti K."/>
            <person name="Lindquist E."/>
            <person name="Lipzen A."/>
            <person name="Khouja H.-R."/>
            <person name="Murat C."/>
            <person name="Ohm R."/>
            <person name="Olson A."/>
            <person name="Spatafora J."/>
            <person name="Veneault-Fourrey C."/>
            <person name="Henrissat B."/>
            <person name="Grigoriev I."/>
            <person name="Martin F."/>
            <person name="Perotto S."/>
        </authorList>
    </citation>
    <scope>NUCLEOTIDE SEQUENCE [LARGE SCALE GENOMIC DNA]</scope>
    <source>
        <strain evidence="2 3">F</strain>
    </source>
</reference>
<protein>
    <recommendedName>
        <fullName evidence="4">Short-chain dehydrogenases/reductase</fullName>
    </recommendedName>
</protein>
<dbReference type="InterPro" id="IPR036291">
    <property type="entry name" value="NAD(P)-bd_dom_sf"/>
</dbReference>
<evidence type="ECO:0000313" key="3">
    <source>
        <dbReference type="Proteomes" id="UP000235786"/>
    </source>
</evidence>
<dbReference type="GO" id="GO:0016491">
    <property type="term" value="F:oxidoreductase activity"/>
    <property type="evidence" value="ECO:0007669"/>
    <property type="project" value="UniProtKB-KW"/>
</dbReference>
<dbReference type="PANTHER" id="PTHR47534:SF3">
    <property type="entry name" value="ALCOHOL DEHYDROGENASE-LIKE C-TERMINAL DOMAIN-CONTAINING PROTEIN"/>
    <property type="match status" value="1"/>
</dbReference>
<dbReference type="InterPro" id="IPR002347">
    <property type="entry name" value="SDR_fam"/>
</dbReference>
<keyword evidence="3" id="KW-1185">Reference proteome</keyword>
<dbReference type="InterPro" id="IPR052228">
    <property type="entry name" value="Sec_Metab_Biosynth_Oxidored"/>
</dbReference>
<organism evidence="2 3">
    <name type="scientific">Hyaloscypha variabilis (strain UAMH 11265 / GT02V1 / F)</name>
    <name type="common">Meliniomyces variabilis</name>
    <dbReference type="NCBI Taxonomy" id="1149755"/>
    <lineage>
        <taxon>Eukaryota</taxon>
        <taxon>Fungi</taxon>
        <taxon>Dikarya</taxon>
        <taxon>Ascomycota</taxon>
        <taxon>Pezizomycotina</taxon>
        <taxon>Leotiomycetes</taxon>
        <taxon>Helotiales</taxon>
        <taxon>Hyaloscyphaceae</taxon>
        <taxon>Hyaloscypha</taxon>
        <taxon>Hyaloscypha variabilis</taxon>
    </lineage>
</organism>
<evidence type="ECO:0000256" key="1">
    <source>
        <dbReference type="ARBA" id="ARBA00023002"/>
    </source>
</evidence>
<proteinExistence type="predicted"/>
<sequence length="329" mass="35990">MVSLSQIHASNHLISSTLPARLVAIFVGATSGIGEITLKTFAKYTVQPRIYFIGRSQEAADRIISECRTLNTSGEYNFLKADISLLRTVDSVCAQIKEKEKTINLLFLSQGVASFDRSETKEHLHLLAALNYYTRIRFMTLLLPLIRHAPHLRRIISVGGGTQEAPLDATDFPGLRVPFPALRGHLSSLVTLGIEGVSRNEPGVSFVHDYPGTVNTPLLNDMSEEQRSKLTFVPLEECGERHVFLATSARFPAKEGGSDGVKVGEGEEVAVGTNGERGSGMYGIGPDCESASVEVRALLAGLRERGMVDAVWRHTQEEFERVIEVKKGA</sequence>
<dbReference type="Pfam" id="PF00106">
    <property type="entry name" value="adh_short"/>
    <property type="match status" value="1"/>
</dbReference>
<gene>
    <name evidence="2" type="ORF">L207DRAFT_488533</name>
</gene>